<reference evidence="1 2" key="1">
    <citation type="submission" date="2023-07" db="EMBL/GenBank/DDBJ databases">
        <title>Closed genome sequence of Methanimicrococcus sp. Es2.</title>
        <authorList>
            <person name="Protasov E."/>
            <person name="Platt K."/>
            <person name="Reeh H."/>
            <person name="Poehlein A."/>
            <person name="Daniel R."/>
            <person name="Brune A."/>
        </authorList>
    </citation>
    <scope>NUCLEOTIDE SEQUENCE [LARGE SCALE GENOMIC DNA]</scope>
    <source>
        <strain evidence="1 2">Es2</strain>
    </source>
</reference>
<dbReference type="InterPro" id="IPR019198">
    <property type="entry name" value="Beta_propeller_containing"/>
</dbReference>
<dbReference type="EMBL" id="CP131062">
    <property type="protein sequence ID" value="WNY28510.1"/>
    <property type="molecule type" value="Genomic_DNA"/>
</dbReference>
<accession>A0AA96VA24</accession>
<evidence type="ECO:0000313" key="2">
    <source>
        <dbReference type="Proteomes" id="UP001302662"/>
    </source>
</evidence>
<evidence type="ECO:0000313" key="1">
    <source>
        <dbReference type="EMBL" id="WNY28510.1"/>
    </source>
</evidence>
<dbReference type="Proteomes" id="UP001302662">
    <property type="component" value="Chromosome"/>
</dbReference>
<proteinExistence type="predicted"/>
<evidence type="ECO:0008006" key="3">
    <source>
        <dbReference type="Google" id="ProtNLM"/>
    </source>
</evidence>
<name>A0AA96VA24_9EURY</name>
<dbReference type="GeneID" id="85197157"/>
<dbReference type="InterPro" id="IPR011047">
    <property type="entry name" value="Quinoprotein_ADH-like_sf"/>
</dbReference>
<dbReference type="AlphaFoldDB" id="A0AA96VA24"/>
<dbReference type="KEGG" id="mees:MmiEs2_06990"/>
<protein>
    <recommendedName>
        <fullName evidence="3">Beta propeller domain protein</fullName>
    </recommendedName>
</protein>
<dbReference type="RefSeq" id="WP_316560053.1">
    <property type="nucleotide sequence ID" value="NZ_CP131062.1"/>
</dbReference>
<organism evidence="1 2">
    <name type="scientific">Methanimicrococcus stummii</name>
    <dbReference type="NCBI Taxonomy" id="3028294"/>
    <lineage>
        <taxon>Archaea</taxon>
        <taxon>Methanobacteriati</taxon>
        <taxon>Methanobacteriota</taxon>
        <taxon>Stenosarchaea group</taxon>
        <taxon>Methanomicrobia</taxon>
        <taxon>Methanosarcinales</taxon>
        <taxon>Methanosarcinaceae</taxon>
        <taxon>Methanimicrococcus</taxon>
    </lineage>
</organism>
<gene>
    <name evidence="1" type="ORF">MmiEs2_06990</name>
</gene>
<dbReference type="SUPFAM" id="SSF50998">
    <property type="entry name" value="Quinoprotein alcohol dehydrogenase-like"/>
    <property type="match status" value="1"/>
</dbReference>
<dbReference type="PROSITE" id="PS51257">
    <property type="entry name" value="PROKAR_LIPOPROTEIN"/>
    <property type="match status" value="1"/>
</dbReference>
<dbReference type="Pfam" id="PF09826">
    <property type="entry name" value="Beta_propel"/>
    <property type="match status" value="1"/>
</dbReference>
<sequence length="682" mass="76935">MKYKMHILLVLCLVIAGAVVAGGCLSADKDKDLDNVGMTSFKSEKELKNYLENSGSLNTRSVSGGSIAKTTAPSPAPEAAVSEASMDSGANYNSAGGADYSQTNVQIAGVDEADIVKTDGKVIYYTPNLYYTKNVTLHNDSKYPYYTYDTYQMTLVINAMPAETASIISKITETGGNLYLADDLLITISTDYKIHKIIAYDISDPTAPKVMWEQEYEGYYVDSRLIDDKLYFVANEYGFGVFPLMYMGRELAYSDCYYPFGPDIIRPNADITYYVTKLDVKTGDADKTIALIGSYNTILFASGDNLYMTNYYYPDTQLMYLDFIESNGSDYLPSDVMKYIKKVMGYDLSTRIKYMAVSETIGNYTAELTEDENNDFYDSFYKDYNAYSSALIIEAEKTTITKINLETFDLVSGVVPGRINDKFAMDEKDGYLRVISTVGDDYRTEESTLRSMVSILNADMETAGTLDNVAAGEYIQTTRYVGNTLYLMTYTDNDPFLLIDLSTPEKPAVLGEMQLQGTYSYIYPISDTLLVGFGYTGDWRDWRTKLSLYDVSSPENPVELDVFYFNDDEYVSVYDYHGFTWNAAKNLMVVPGSDTAYVFEIKDGKITLMKEDVHKDSYVVRSAYIGDYLYTFSSKEIHVYNMTNWQRVQVIPIDQPVYPDYGSIYPTHEDPIYPTHDEPVYA</sequence>
<keyword evidence="2" id="KW-1185">Reference proteome</keyword>